<dbReference type="AlphaFoldDB" id="A0A6M3ILC6"/>
<protein>
    <submittedName>
        <fullName evidence="1">Uncharacterized protein</fullName>
    </submittedName>
</protein>
<name>A0A6M3ILC6_9ZZZZ</name>
<accession>A0A6M3ILC6</accession>
<gene>
    <name evidence="1" type="ORF">MM415B01502_0004</name>
</gene>
<evidence type="ECO:0000313" key="1">
    <source>
        <dbReference type="EMBL" id="QJA58091.1"/>
    </source>
</evidence>
<reference evidence="1" key="1">
    <citation type="submission" date="2020-03" db="EMBL/GenBank/DDBJ databases">
        <title>The deep terrestrial virosphere.</title>
        <authorList>
            <person name="Holmfeldt K."/>
            <person name="Nilsson E."/>
            <person name="Simone D."/>
            <person name="Lopez-Fernandez M."/>
            <person name="Wu X."/>
            <person name="de Brujin I."/>
            <person name="Lundin D."/>
            <person name="Andersson A."/>
            <person name="Bertilsson S."/>
            <person name="Dopson M."/>
        </authorList>
    </citation>
    <scope>NUCLEOTIDE SEQUENCE</scope>
    <source>
        <strain evidence="1">MM415B01502</strain>
    </source>
</reference>
<proteinExistence type="predicted"/>
<dbReference type="EMBL" id="MT141308">
    <property type="protein sequence ID" value="QJA58091.1"/>
    <property type="molecule type" value="Genomic_DNA"/>
</dbReference>
<organism evidence="1">
    <name type="scientific">viral metagenome</name>
    <dbReference type="NCBI Taxonomy" id="1070528"/>
    <lineage>
        <taxon>unclassified sequences</taxon>
        <taxon>metagenomes</taxon>
        <taxon>organismal metagenomes</taxon>
    </lineage>
</organism>
<sequence length="74" mass="8317">MGRGGRGKGDEVKLSFYCGHYKKVISLIDEPDECTESGKIEVNESDWKAGNVMINCPECGAELFQEMDHFEVMK</sequence>